<evidence type="ECO:0000256" key="11">
    <source>
        <dbReference type="RuleBase" id="RU000304"/>
    </source>
</evidence>
<evidence type="ECO:0000313" key="14">
    <source>
        <dbReference type="Proteomes" id="UP001151287"/>
    </source>
</evidence>
<dbReference type="InterPro" id="IPR017441">
    <property type="entry name" value="Protein_kinase_ATP_BS"/>
</dbReference>
<dbReference type="Gene3D" id="3.30.200.20">
    <property type="entry name" value="Phosphorylase Kinase, domain 1"/>
    <property type="match status" value="1"/>
</dbReference>
<dbReference type="FunFam" id="1.10.510.10:FF:000294">
    <property type="entry name" value="Serine/threonine-protein kinase OXI1"/>
    <property type="match status" value="1"/>
</dbReference>
<evidence type="ECO:0000256" key="4">
    <source>
        <dbReference type="ARBA" id="ARBA00022679"/>
    </source>
</evidence>
<keyword evidence="6" id="KW-0418">Kinase</keyword>
<dbReference type="Gene3D" id="1.10.510.10">
    <property type="entry name" value="Transferase(Phosphotransferase) domain 1"/>
    <property type="match status" value="1"/>
</dbReference>
<dbReference type="PROSITE" id="PS50011">
    <property type="entry name" value="PROTEIN_KINASE_DOM"/>
    <property type="match status" value="1"/>
</dbReference>
<gene>
    <name evidence="13" type="ORF">LUZ63_002284</name>
</gene>
<dbReference type="GO" id="GO:0004674">
    <property type="term" value="F:protein serine/threonine kinase activity"/>
    <property type="evidence" value="ECO:0007669"/>
    <property type="project" value="UniProtKB-KW"/>
</dbReference>
<evidence type="ECO:0000256" key="5">
    <source>
        <dbReference type="ARBA" id="ARBA00022741"/>
    </source>
</evidence>
<dbReference type="Proteomes" id="UP001151287">
    <property type="component" value="Unassembled WGS sequence"/>
</dbReference>
<keyword evidence="5 10" id="KW-0547">Nucleotide-binding</keyword>
<comment type="caution">
    <text evidence="13">The sequence shown here is derived from an EMBL/GenBank/DDBJ whole genome shotgun (WGS) entry which is preliminary data.</text>
</comment>
<dbReference type="SMART" id="SM00220">
    <property type="entry name" value="S_TKc"/>
    <property type="match status" value="1"/>
</dbReference>
<evidence type="ECO:0000259" key="12">
    <source>
        <dbReference type="PROSITE" id="PS50011"/>
    </source>
</evidence>
<evidence type="ECO:0000256" key="7">
    <source>
        <dbReference type="ARBA" id="ARBA00022840"/>
    </source>
</evidence>
<comment type="catalytic activity">
    <reaction evidence="9">
        <text>L-seryl-[protein] + ATP = O-phospho-L-seryl-[protein] + ADP + H(+)</text>
        <dbReference type="Rhea" id="RHEA:17989"/>
        <dbReference type="Rhea" id="RHEA-COMP:9863"/>
        <dbReference type="Rhea" id="RHEA-COMP:11604"/>
        <dbReference type="ChEBI" id="CHEBI:15378"/>
        <dbReference type="ChEBI" id="CHEBI:29999"/>
        <dbReference type="ChEBI" id="CHEBI:30616"/>
        <dbReference type="ChEBI" id="CHEBI:83421"/>
        <dbReference type="ChEBI" id="CHEBI:456216"/>
        <dbReference type="EC" id="2.7.11.1"/>
    </reaction>
</comment>
<feature type="binding site" evidence="10">
    <location>
        <position position="39"/>
    </location>
    <ligand>
        <name>ATP</name>
        <dbReference type="ChEBI" id="CHEBI:30616"/>
    </ligand>
</feature>
<organism evidence="13 14">
    <name type="scientific">Rhynchospora breviuscula</name>
    <dbReference type="NCBI Taxonomy" id="2022672"/>
    <lineage>
        <taxon>Eukaryota</taxon>
        <taxon>Viridiplantae</taxon>
        <taxon>Streptophyta</taxon>
        <taxon>Embryophyta</taxon>
        <taxon>Tracheophyta</taxon>
        <taxon>Spermatophyta</taxon>
        <taxon>Magnoliopsida</taxon>
        <taxon>Liliopsida</taxon>
        <taxon>Poales</taxon>
        <taxon>Cyperaceae</taxon>
        <taxon>Cyperoideae</taxon>
        <taxon>Rhynchosporeae</taxon>
        <taxon>Rhynchospora</taxon>
    </lineage>
</organism>
<dbReference type="EMBL" id="JAMQYH010000001">
    <property type="protein sequence ID" value="KAJ1702505.1"/>
    <property type="molecule type" value="Genomic_DNA"/>
</dbReference>
<dbReference type="InterPro" id="IPR011009">
    <property type="entry name" value="Kinase-like_dom_sf"/>
</dbReference>
<reference evidence="13" key="1">
    <citation type="journal article" date="2022" name="Cell">
        <title>Repeat-based holocentromeres influence genome architecture and karyotype evolution.</title>
        <authorList>
            <person name="Hofstatter P.G."/>
            <person name="Thangavel G."/>
            <person name="Lux T."/>
            <person name="Neumann P."/>
            <person name="Vondrak T."/>
            <person name="Novak P."/>
            <person name="Zhang M."/>
            <person name="Costa L."/>
            <person name="Castellani M."/>
            <person name="Scott A."/>
            <person name="Toegelov H."/>
            <person name="Fuchs J."/>
            <person name="Mata-Sucre Y."/>
            <person name="Dias Y."/>
            <person name="Vanzela A.L.L."/>
            <person name="Huettel B."/>
            <person name="Almeida C.C.S."/>
            <person name="Simkova H."/>
            <person name="Souza G."/>
            <person name="Pedrosa-Harand A."/>
            <person name="Macas J."/>
            <person name="Mayer K.F.X."/>
            <person name="Houben A."/>
            <person name="Marques A."/>
        </authorList>
    </citation>
    <scope>NUCLEOTIDE SEQUENCE</scope>
    <source>
        <strain evidence="13">RhyBre1mFocal</strain>
    </source>
</reference>
<keyword evidence="4" id="KW-0808">Transferase</keyword>
<dbReference type="GO" id="GO:0005524">
    <property type="term" value="F:ATP binding"/>
    <property type="evidence" value="ECO:0007669"/>
    <property type="project" value="UniProtKB-UniRule"/>
</dbReference>
<dbReference type="OrthoDB" id="432483at2759"/>
<dbReference type="FunFam" id="1.10.510.10:FF:000312">
    <property type="entry name" value="Serine/threonine-protein kinase OXI1"/>
    <property type="match status" value="1"/>
</dbReference>
<evidence type="ECO:0000256" key="6">
    <source>
        <dbReference type="ARBA" id="ARBA00022777"/>
    </source>
</evidence>
<sequence>MEIDLDKVRALRVLGRGAMGTVFLVADSSASPASLYALKVFEKHSPNKKPDADRRARWEVSVLSRLSHPYLPCLIGSAETSELLAWAVPFCPGGDLNTLRYSLSDGVFSTAAIRFYLTEIISALAHLHSLGIVYRDLKPENVLIQADGHVTLTDFDLSRNLPKKQNVPQFYSPRTIPVEPASKQHRRNFTRIFFGNSPSEYFGEQIKKAKSARVSPVSKKRPSFTSHSSGNDMYERSFSFVGTEEYVSPEVVRGDGHEFAVDWWALGVLTYEMAYGKTPFKGRNRKETFRNVLTRQPEFVGRRRSELTDLIGKLLAKDPSKRLGFAGGAEEVKAHPFFSGVKWDLLDEIMRPPYLPPIEDLEEETAALESAAAGEGFDVREYFRQLREPSPAMDQSTSALTEF</sequence>
<dbReference type="SUPFAM" id="SSF56112">
    <property type="entry name" value="Protein kinase-like (PK-like)"/>
    <property type="match status" value="1"/>
</dbReference>
<comment type="similarity">
    <text evidence="1">Belongs to the protein kinase superfamily. AGC Ser/Thr protein kinase family.</text>
</comment>
<keyword evidence="7 10" id="KW-0067">ATP-binding</keyword>
<accession>A0A9Q0CYH8</accession>
<keyword evidence="14" id="KW-1185">Reference proteome</keyword>
<keyword evidence="3 11" id="KW-0723">Serine/threonine-protein kinase</keyword>
<name>A0A9Q0CYH8_9POAL</name>
<evidence type="ECO:0000256" key="3">
    <source>
        <dbReference type="ARBA" id="ARBA00022527"/>
    </source>
</evidence>
<dbReference type="PANTHER" id="PTHR45637">
    <property type="entry name" value="FLIPPASE KINASE 1-RELATED"/>
    <property type="match status" value="1"/>
</dbReference>
<evidence type="ECO:0000256" key="10">
    <source>
        <dbReference type="PROSITE-ProRule" id="PRU10141"/>
    </source>
</evidence>
<dbReference type="EC" id="2.7.11.1" evidence="2"/>
<evidence type="ECO:0000256" key="9">
    <source>
        <dbReference type="ARBA" id="ARBA00048679"/>
    </source>
</evidence>
<dbReference type="AlphaFoldDB" id="A0A9Q0CYH8"/>
<dbReference type="InterPro" id="IPR000719">
    <property type="entry name" value="Prot_kinase_dom"/>
</dbReference>
<evidence type="ECO:0000256" key="8">
    <source>
        <dbReference type="ARBA" id="ARBA00047899"/>
    </source>
</evidence>
<dbReference type="Pfam" id="PF00069">
    <property type="entry name" value="Pkinase"/>
    <property type="match status" value="2"/>
</dbReference>
<evidence type="ECO:0000256" key="1">
    <source>
        <dbReference type="ARBA" id="ARBA00009903"/>
    </source>
</evidence>
<evidence type="ECO:0000313" key="13">
    <source>
        <dbReference type="EMBL" id="KAJ1702505.1"/>
    </source>
</evidence>
<proteinExistence type="inferred from homology"/>
<evidence type="ECO:0000256" key="2">
    <source>
        <dbReference type="ARBA" id="ARBA00012513"/>
    </source>
</evidence>
<dbReference type="InterPro" id="IPR008271">
    <property type="entry name" value="Ser/Thr_kinase_AS"/>
</dbReference>
<dbReference type="PROSITE" id="PS00107">
    <property type="entry name" value="PROTEIN_KINASE_ATP"/>
    <property type="match status" value="1"/>
</dbReference>
<comment type="catalytic activity">
    <reaction evidence="8">
        <text>L-threonyl-[protein] + ATP = O-phospho-L-threonyl-[protein] + ADP + H(+)</text>
        <dbReference type="Rhea" id="RHEA:46608"/>
        <dbReference type="Rhea" id="RHEA-COMP:11060"/>
        <dbReference type="Rhea" id="RHEA-COMP:11605"/>
        <dbReference type="ChEBI" id="CHEBI:15378"/>
        <dbReference type="ChEBI" id="CHEBI:30013"/>
        <dbReference type="ChEBI" id="CHEBI:30616"/>
        <dbReference type="ChEBI" id="CHEBI:61977"/>
        <dbReference type="ChEBI" id="CHEBI:456216"/>
        <dbReference type="EC" id="2.7.11.1"/>
    </reaction>
</comment>
<dbReference type="PROSITE" id="PS00108">
    <property type="entry name" value="PROTEIN_KINASE_ST"/>
    <property type="match status" value="1"/>
</dbReference>
<protein>
    <recommendedName>
        <fullName evidence="2">non-specific serine/threonine protein kinase</fullName>
        <ecNumber evidence="2">2.7.11.1</ecNumber>
    </recommendedName>
</protein>
<feature type="domain" description="Protein kinase" evidence="12">
    <location>
        <begin position="8"/>
        <end position="338"/>
    </location>
</feature>